<dbReference type="InterPro" id="IPR050164">
    <property type="entry name" value="Peptidase_C19"/>
</dbReference>
<evidence type="ECO:0000256" key="3">
    <source>
        <dbReference type="ARBA" id="ARBA00022833"/>
    </source>
</evidence>
<dbReference type="PROSITE" id="PS00973">
    <property type="entry name" value="USP_2"/>
    <property type="match status" value="1"/>
</dbReference>
<feature type="domain" description="USP" evidence="7">
    <location>
        <begin position="190"/>
        <end position="505"/>
    </location>
</feature>
<keyword evidence="5" id="KW-0378">Hydrolase</keyword>
<dbReference type="RefSeq" id="XP_018269958.1">
    <property type="nucleotide sequence ID" value="XM_018417346.1"/>
</dbReference>
<dbReference type="SMART" id="SM00290">
    <property type="entry name" value="ZnF_UBP"/>
    <property type="match status" value="1"/>
</dbReference>
<keyword evidence="5" id="KW-0788">Thiol protease</keyword>
<dbReference type="InterPro" id="IPR028889">
    <property type="entry name" value="USP"/>
</dbReference>
<evidence type="ECO:0000259" key="7">
    <source>
        <dbReference type="PROSITE" id="PS50235"/>
    </source>
</evidence>
<dbReference type="Gene3D" id="3.90.70.10">
    <property type="entry name" value="Cysteine proteinases"/>
    <property type="match status" value="1"/>
</dbReference>
<evidence type="ECO:0000256" key="2">
    <source>
        <dbReference type="ARBA" id="ARBA00022771"/>
    </source>
</evidence>
<name>A0A0N8Q021_RHOGW</name>
<dbReference type="OrthoDB" id="289038at2759"/>
<dbReference type="Pfam" id="PF00443">
    <property type="entry name" value="UCH"/>
    <property type="match status" value="1"/>
</dbReference>
<dbReference type="PANTHER" id="PTHR24006:SF937">
    <property type="entry name" value="UBIQUITIN CARBOXYL-TERMINAL HYDROLASE"/>
    <property type="match status" value="1"/>
</dbReference>
<keyword evidence="2 4" id="KW-0863">Zinc-finger</keyword>
<dbReference type="InterPro" id="IPR038765">
    <property type="entry name" value="Papain-like_cys_pep_sf"/>
</dbReference>
<dbReference type="AlphaFoldDB" id="A0A0N8Q021"/>
<evidence type="ECO:0000313" key="9">
    <source>
        <dbReference type="EMBL" id="KPV73909.1"/>
    </source>
</evidence>
<keyword evidence="3" id="KW-0862">Zinc</keyword>
<evidence type="ECO:0000259" key="8">
    <source>
        <dbReference type="PROSITE" id="PS50271"/>
    </source>
</evidence>
<dbReference type="GO" id="GO:0005829">
    <property type="term" value="C:cytosol"/>
    <property type="evidence" value="ECO:0007669"/>
    <property type="project" value="TreeGrafter"/>
</dbReference>
<evidence type="ECO:0000256" key="5">
    <source>
        <dbReference type="RuleBase" id="RU366025"/>
    </source>
</evidence>
<accession>A0A0N8Q021</accession>
<dbReference type="InterPro" id="IPR018200">
    <property type="entry name" value="USP_CS"/>
</dbReference>
<evidence type="ECO:0000256" key="4">
    <source>
        <dbReference type="PROSITE-ProRule" id="PRU00502"/>
    </source>
</evidence>
<organism evidence="9 10">
    <name type="scientific">Rhodotorula graminis (strain WP1)</name>
    <dbReference type="NCBI Taxonomy" id="578459"/>
    <lineage>
        <taxon>Eukaryota</taxon>
        <taxon>Fungi</taxon>
        <taxon>Dikarya</taxon>
        <taxon>Basidiomycota</taxon>
        <taxon>Pucciniomycotina</taxon>
        <taxon>Microbotryomycetes</taxon>
        <taxon>Sporidiobolales</taxon>
        <taxon>Sporidiobolaceae</taxon>
        <taxon>Rhodotorula</taxon>
    </lineage>
</organism>
<dbReference type="PROSITE" id="PS00972">
    <property type="entry name" value="USP_1"/>
    <property type="match status" value="1"/>
</dbReference>
<dbReference type="SUPFAM" id="SSF54001">
    <property type="entry name" value="Cysteine proteinases"/>
    <property type="match status" value="1"/>
</dbReference>
<dbReference type="GO" id="GO:0005634">
    <property type="term" value="C:nucleus"/>
    <property type="evidence" value="ECO:0007669"/>
    <property type="project" value="TreeGrafter"/>
</dbReference>
<keyword evidence="5" id="KW-0645">Protease</keyword>
<dbReference type="InterPro" id="IPR001607">
    <property type="entry name" value="Znf_UBP"/>
</dbReference>
<dbReference type="PANTHER" id="PTHR24006">
    <property type="entry name" value="UBIQUITIN CARBOXYL-TERMINAL HYDROLASE"/>
    <property type="match status" value="1"/>
</dbReference>
<dbReference type="GO" id="GO:0008270">
    <property type="term" value="F:zinc ion binding"/>
    <property type="evidence" value="ECO:0007669"/>
    <property type="project" value="UniProtKB-KW"/>
</dbReference>
<sequence length="505" mass="55559">MATTVTLTHPPVAIPAPPPAPGQLNMHPPTNCGHLVAWIAANPDHALDRLDAALSTDPHPPRAKLPQATPRPACSSCGTSPLRPFLCLACSTLTCGRIPNSGHAHQHALDTQHHLAWDVRACSLYCFECVGYVRHQVVDRYAAAQRLVVADRRSEGDAQRATKRKRVTMQKWELVAPVSSSSGSGALTARGIRNLGNSCYMSVVLQSFLANPYLRTHFLGDRHNRLSCDKTRAGEPCLSCELDLLFSEQYSVDPTPLAPTRFLYSFWQSSLDAAGYAQQDAHEFLISSLNLLHYASPSHTDNPSLTCPCVVHRTFSGELRSKITCGRCHHQSETLEPFLDLSLDIRDRASGKLAETLKECLTSFTAPEQLPSKYSCAACGDGVPSASKRLSLKTLPQALCIQLKRFEITSAAHKLDTPVRYPLKLDMAPYLTTNLEYPAAYKPSDAHRFNLMAVIAHEGTLSQGHYTAYVRGNDDFFAIDDDKVRRVRISEVLAAKAYLVVYSRA</sequence>
<keyword evidence="10" id="KW-1185">Reference proteome</keyword>
<dbReference type="GO" id="GO:0006508">
    <property type="term" value="P:proteolysis"/>
    <property type="evidence" value="ECO:0007669"/>
    <property type="project" value="UniProtKB-KW"/>
</dbReference>
<dbReference type="SUPFAM" id="SSF57850">
    <property type="entry name" value="RING/U-box"/>
    <property type="match status" value="1"/>
</dbReference>
<proteinExistence type="inferred from homology"/>
<feature type="domain" description="UBP-type" evidence="8">
    <location>
        <begin position="55"/>
        <end position="152"/>
    </location>
</feature>
<dbReference type="EC" id="3.4.19.12" evidence="5"/>
<keyword evidence="5" id="KW-0833">Ubl conjugation pathway</keyword>
<dbReference type="PROSITE" id="PS50235">
    <property type="entry name" value="USP_3"/>
    <property type="match status" value="1"/>
</dbReference>
<evidence type="ECO:0000256" key="6">
    <source>
        <dbReference type="SAM" id="MobiDB-lite"/>
    </source>
</evidence>
<dbReference type="InterPro" id="IPR001394">
    <property type="entry name" value="Peptidase_C19_UCH"/>
</dbReference>
<protein>
    <recommendedName>
        <fullName evidence="5">Ubiquitin carboxyl-terminal hydrolase</fullName>
        <ecNumber evidence="5">3.4.19.12</ecNumber>
    </recommendedName>
</protein>
<feature type="region of interest" description="Disordered" evidence="6">
    <location>
        <begin position="1"/>
        <end position="26"/>
    </location>
</feature>
<gene>
    <name evidence="9" type="ORF">RHOBADRAFT_54497</name>
</gene>
<feature type="region of interest" description="Disordered" evidence="6">
    <location>
        <begin position="52"/>
        <end position="72"/>
    </location>
</feature>
<evidence type="ECO:0000313" key="10">
    <source>
        <dbReference type="Proteomes" id="UP000053890"/>
    </source>
</evidence>
<reference evidence="9 10" key="1">
    <citation type="journal article" date="2015" name="Front. Microbiol.">
        <title>Genome sequence of the plant growth promoting endophytic yeast Rhodotorula graminis WP1.</title>
        <authorList>
            <person name="Firrincieli A."/>
            <person name="Otillar R."/>
            <person name="Salamov A."/>
            <person name="Schmutz J."/>
            <person name="Khan Z."/>
            <person name="Redman R.S."/>
            <person name="Fleck N.D."/>
            <person name="Lindquist E."/>
            <person name="Grigoriev I.V."/>
            <person name="Doty S.L."/>
        </authorList>
    </citation>
    <scope>NUCLEOTIDE SEQUENCE [LARGE SCALE GENOMIC DNA]</scope>
    <source>
        <strain evidence="9 10">WP1</strain>
    </source>
</reference>
<dbReference type="Gene3D" id="3.30.40.10">
    <property type="entry name" value="Zinc/RING finger domain, C3HC4 (zinc finger)"/>
    <property type="match status" value="1"/>
</dbReference>
<dbReference type="EMBL" id="KQ474081">
    <property type="protein sequence ID" value="KPV73909.1"/>
    <property type="molecule type" value="Genomic_DNA"/>
</dbReference>
<dbReference type="PROSITE" id="PS50271">
    <property type="entry name" value="ZF_UBP"/>
    <property type="match status" value="1"/>
</dbReference>
<dbReference type="InterPro" id="IPR013083">
    <property type="entry name" value="Znf_RING/FYVE/PHD"/>
</dbReference>
<keyword evidence="1" id="KW-0479">Metal-binding</keyword>
<dbReference type="GO" id="GO:0016579">
    <property type="term" value="P:protein deubiquitination"/>
    <property type="evidence" value="ECO:0007669"/>
    <property type="project" value="InterPro"/>
</dbReference>
<comment type="similarity">
    <text evidence="5">Belongs to the peptidase C19 family.</text>
</comment>
<dbReference type="STRING" id="578459.A0A0N8Q021"/>
<dbReference type="OMA" id="NVSCNCI"/>
<comment type="catalytic activity">
    <reaction evidence="5">
        <text>Thiol-dependent hydrolysis of ester, thioester, amide, peptide and isopeptide bonds formed by the C-terminal Gly of ubiquitin (a 76-residue protein attached to proteins as an intracellular targeting signal).</text>
        <dbReference type="EC" id="3.4.19.12"/>
    </reaction>
</comment>
<feature type="compositionally biased region" description="Pro residues" evidence="6">
    <location>
        <begin position="12"/>
        <end position="21"/>
    </location>
</feature>
<evidence type="ECO:0000256" key="1">
    <source>
        <dbReference type="ARBA" id="ARBA00022723"/>
    </source>
</evidence>
<dbReference type="GO" id="GO:0004843">
    <property type="term" value="F:cysteine-type deubiquitinase activity"/>
    <property type="evidence" value="ECO:0007669"/>
    <property type="project" value="UniProtKB-UniRule"/>
</dbReference>
<dbReference type="GeneID" id="28977794"/>
<dbReference type="Pfam" id="PF02148">
    <property type="entry name" value="zf-UBP"/>
    <property type="match status" value="1"/>
</dbReference>
<dbReference type="Proteomes" id="UP000053890">
    <property type="component" value="Unassembled WGS sequence"/>
</dbReference>